<feature type="domain" description="Transposase IS116/IS110/IS902 C-terminal" evidence="2">
    <location>
        <begin position="225"/>
        <end position="308"/>
    </location>
</feature>
<dbReference type="HOGENOM" id="CLU_036902_5_1_5"/>
<dbReference type="InterPro" id="IPR047650">
    <property type="entry name" value="Transpos_IS110"/>
</dbReference>
<dbReference type="KEGG" id="mlo:mlr4274"/>
<feature type="domain" description="Transposase IS110-like N-terminal" evidence="1">
    <location>
        <begin position="42"/>
        <end position="183"/>
    </location>
</feature>
<dbReference type="InterPro" id="IPR003346">
    <property type="entry name" value="Transposase_20"/>
</dbReference>
<organism evidence="3 4">
    <name type="scientific">Mesorhizobium japonicum (strain LMG 29417 / CECT 9101 / MAFF 303099)</name>
    <name type="common">Mesorhizobium loti (strain MAFF 303099)</name>
    <dbReference type="NCBI Taxonomy" id="266835"/>
    <lineage>
        <taxon>Bacteria</taxon>
        <taxon>Pseudomonadati</taxon>
        <taxon>Pseudomonadota</taxon>
        <taxon>Alphaproteobacteria</taxon>
        <taxon>Hyphomicrobiales</taxon>
        <taxon>Phyllobacteriaceae</taxon>
        <taxon>Mesorhizobium</taxon>
    </lineage>
</organism>
<dbReference type="PANTHER" id="PTHR33055:SF13">
    <property type="entry name" value="TRANSPOSASE"/>
    <property type="match status" value="1"/>
</dbReference>
<dbReference type="Proteomes" id="UP000000552">
    <property type="component" value="Chromosome"/>
</dbReference>
<accession>Q98EE9</accession>
<dbReference type="GO" id="GO:0003677">
    <property type="term" value="F:DNA binding"/>
    <property type="evidence" value="ECO:0007669"/>
    <property type="project" value="InterPro"/>
</dbReference>
<dbReference type="GO" id="GO:0004803">
    <property type="term" value="F:transposase activity"/>
    <property type="evidence" value="ECO:0007669"/>
    <property type="project" value="InterPro"/>
</dbReference>
<dbReference type="Pfam" id="PF02371">
    <property type="entry name" value="Transposase_20"/>
    <property type="match status" value="1"/>
</dbReference>
<sequence length="388" mass="43257">MPKPWMSWGPTAFFVNPNSCKGQAPAHKEGTEEMVVQTVQDIGIDVAKRWLDVAVFQTQEQAHFDNDKDGWAKLVRWLRGRPVRAIGMEPSGGYERGVAKALRSVDLPARNVNPHKLRHYARALGRLAKNDRIDALLIARYTAELPTRPVRCDPIAEQLADLVVARRQLSDDKVSLANQLEQLREPMVKRIFTQRLRRIEFDIALLAKRMAELVASQPALAAKDRLIQSFHGAGPVLSHTILALAPEIGQASRREIAALAGLAPYDFDTGTFKGRRIIWGGRHALRRVVYMAALTASRSNPVLKAFHQRLVAKGKEPKVALVAVARKIMTILSAMLRHKTHTKLENTVAHPTSLREATFSHRGRREERTIHITSNTNVFTSASGSAMA</sequence>
<name>Q98EE9_RHILO</name>
<dbReference type="PANTHER" id="PTHR33055">
    <property type="entry name" value="TRANSPOSASE FOR INSERTION SEQUENCE ELEMENT IS1111A"/>
    <property type="match status" value="1"/>
</dbReference>
<evidence type="ECO:0000313" key="3">
    <source>
        <dbReference type="EMBL" id="BAB50970.1"/>
    </source>
</evidence>
<dbReference type="AlphaFoldDB" id="Q98EE9"/>
<evidence type="ECO:0000259" key="1">
    <source>
        <dbReference type="Pfam" id="PF01548"/>
    </source>
</evidence>
<reference evidence="3 4" key="1">
    <citation type="journal article" date="2000" name="DNA Res.">
        <title>Complete genome structure of the nitrogen-fixing symbiotic bacterium Mesorhizobium loti.</title>
        <authorList>
            <person name="Kaneko T."/>
            <person name="Nakamura Y."/>
            <person name="Sato S."/>
            <person name="Asamizu E."/>
            <person name="Kato T."/>
            <person name="Sasamoto S."/>
            <person name="Watanabe A."/>
            <person name="Idesawa K."/>
            <person name="Ishikawa A."/>
            <person name="Kawashima K."/>
            <person name="Kimura T."/>
            <person name="Kishida Y."/>
            <person name="Kiyokawa C."/>
            <person name="Kohara M."/>
            <person name="Matsumoto M."/>
            <person name="Matsuno A."/>
            <person name="Mochizuki Y."/>
            <person name="Nakayama S."/>
            <person name="Nakazaki N."/>
            <person name="Shimpo S."/>
            <person name="Sugimoto M."/>
            <person name="Takeuchi C."/>
            <person name="Yamada M."/>
            <person name="Tabata S."/>
        </authorList>
    </citation>
    <scope>NUCLEOTIDE SEQUENCE [LARGE SCALE GENOMIC DNA]</scope>
    <source>
        <strain evidence="4">LMG 29417 / CECT 9101 / MAFF 303099</strain>
    </source>
</reference>
<dbReference type="GO" id="GO:0006313">
    <property type="term" value="P:DNA transposition"/>
    <property type="evidence" value="ECO:0007669"/>
    <property type="project" value="InterPro"/>
</dbReference>
<evidence type="ECO:0000313" key="4">
    <source>
        <dbReference type="Proteomes" id="UP000000552"/>
    </source>
</evidence>
<evidence type="ECO:0000259" key="2">
    <source>
        <dbReference type="Pfam" id="PF02371"/>
    </source>
</evidence>
<dbReference type="EMBL" id="BA000012">
    <property type="protein sequence ID" value="BAB50970.1"/>
    <property type="molecule type" value="Genomic_DNA"/>
</dbReference>
<dbReference type="InterPro" id="IPR002525">
    <property type="entry name" value="Transp_IS110-like_N"/>
</dbReference>
<dbReference type="eggNOG" id="COG3547">
    <property type="taxonomic scope" value="Bacteria"/>
</dbReference>
<dbReference type="Pfam" id="PF01548">
    <property type="entry name" value="DEDD_Tnp_IS110"/>
    <property type="match status" value="1"/>
</dbReference>
<proteinExistence type="predicted"/>
<protein>
    <submittedName>
        <fullName evidence="3">Transposase</fullName>
    </submittedName>
</protein>
<gene>
    <name evidence="3" type="ordered locus">mlr4274</name>
</gene>
<dbReference type="NCBIfam" id="NF033542">
    <property type="entry name" value="transpos_IS110"/>
    <property type="match status" value="1"/>
</dbReference>